<dbReference type="Pfam" id="PF04662">
    <property type="entry name" value="Luteo_PO"/>
    <property type="match status" value="1"/>
</dbReference>
<reference evidence="5" key="1">
    <citation type="journal article" date="2023" name="Acta Virol.">
        <title>High-throughput RNA sequencing analysis of Mallotus japonicus revealed novel polerovirus and amalgavirus.</title>
        <authorList>
            <person name="Choi D."/>
            <person name="Rai M."/>
            <person name="Rai A."/>
            <person name="Shin C."/>
            <person name="Yamazaki M."/>
            <person name="Hahn Y."/>
        </authorList>
    </citation>
    <scope>NUCLEOTIDE SEQUENCE</scope>
    <source>
        <strain evidence="5">MjA</strain>
    </source>
</reference>
<protein>
    <submittedName>
        <fullName evidence="5">P0</fullName>
    </submittedName>
</protein>
<dbReference type="InterPro" id="IPR006755">
    <property type="entry name" value="Virus_P0"/>
</dbReference>
<accession>A0AAE9NVQ9</accession>
<keyword evidence="6" id="KW-1185">Reference proteome</keyword>
<keyword evidence="2" id="KW-0945">Host-virus interaction</keyword>
<keyword evidence="3" id="KW-1090">Inhibition of host innate immune response by virus</keyword>
<evidence type="ECO:0000256" key="3">
    <source>
        <dbReference type="ARBA" id="ARBA00022632"/>
    </source>
</evidence>
<evidence type="ECO:0000256" key="2">
    <source>
        <dbReference type="ARBA" id="ARBA00022581"/>
    </source>
</evidence>
<keyword evidence="4" id="KW-0899">Viral immunoevasion</keyword>
<name>A0AAE9NVQ9_9VIRU</name>
<evidence type="ECO:0000313" key="5">
    <source>
        <dbReference type="EMBL" id="UWM23161.1"/>
    </source>
</evidence>
<organism evidence="5 6">
    <name type="scientific">Mallotus japonicus virus A</name>
    <dbReference type="NCBI Taxonomy" id="2977935"/>
    <lineage>
        <taxon>Viruses</taxon>
        <taxon>Riboviria</taxon>
        <taxon>Orthornavirae</taxon>
        <taxon>Pisuviricota</taxon>
        <taxon>Pisoniviricetes</taxon>
        <taxon>Sobelivirales</taxon>
        <taxon>Solemoviridae</taxon>
        <taxon>Polerovirus</taxon>
        <taxon>Polerovirus MJVA</taxon>
    </lineage>
</organism>
<evidence type="ECO:0000256" key="4">
    <source>
        <dbReference type="ARBA" id="ARBA00023280"/>
    </source>
</evidence>
<evidence type="ECO:0000313" key="6">
    <source>
        <dbReference type="Proteomes" id="UP001253454"/>
    </source>
</evidence>
<sequence length="264" mass="30964">MVFSEIVATRLGIALFYHNTTELAQPYLALFNFLNILVNFERFKTAYYRHYNYNLNENVFRRSLLYILPLVLSDRVKCARNGIISFPREWIGWLARWGLALGHTPFIVPHSTRAARVHLVVQSDCDTYEQHLWPTRINPLAERVRANQEWLSQGSRIFNRILGAELMRVEREIRTIRISDRQVRDLFLDLVRNYDRLRALSAAHSILSPEFRNCFSGSFRLLRASLDIFAIFTFSEGLHIPSMVDYEDLFQDSIVLNTLLSQSY</sequence>
<dbReference type="EMBL" id="OP122168">
    <property type="protein sequence ID" value="UWM23161.1"/>
    <property type="molecule type" value="Genomic_RNA"/>
</dbReference>
<dbReference type="GO" id="GO:0016032">
    <property type="term" value="P:viral process"/>
    <property type="evidence" value="ECO:0007669"/>
    <property type="project" value="InterPro"/>
</dbReference>
<evidence type="ECO:0000256" key="1">
    <source>
        <dbReference type="ARBA" id="ARBA00022463"/>
    </source>
</evidence>
<dbReference type="Proteomes" id="UP001253454">
    <property type="component" value="Segment"/>
</dbReference>
<proteinExistence type="predicted"/>
<dbReference type="GO" id="GO:0052170">
    <property type="term" value="P:symbiont-mediated suppression of host innate immune response"/>
    <property type="evidence" value="ECO:0007669"/>
    <property type="project" value="UniProtKB-KW"/>
</dbReference>
<keyword evidence="1" id="KW-0941">Suppressor of RNA silencing</keyword>
<gene>
    <name evidence="5" type="primary">ORF0</name>
</gene>